<evidence type="ECO:0000313" key="1">
    <source>
        <dbReference type="EMBL" id="JAH42070.1"/>
    </source>
</evidence>
<proteinExistence type="predicted"/>
<reference evidence="1" key="1">
    <citation type="submission" date="2014-11" db="EMBL/GenBank/DDBJ databases">
        <authorList>
            <person name="Amaro Gonzalez C."/>
        </authorList>
    </citation>
    <scope>NUCLEOTIDE SEQUENCE</scope>
</reference>
<name>A0A0E9SN20_ANGAN</name>
<protein>
    <submittedName>
        <fullName evidence="1">Uncharacterized protein</fullName>
    </submittedName>
</protein>
<dbReference type="EMBL" id="GBXM01066507">
    <property type="protein sequence ID" value="JAH42070.1"/>
    <property type="molecule type" value="Transcribed_RNA"/>
</dbReference>
<reference evidence="1" key="2">
    <citation type="journal article" date="2015" name="Fish Shellfish Immunol.">
        <title>Early steps in the European eel (Anguilla anguilla)-Vibrio vulnificus interaction in the gills: Role of the RtxA13 toxin.</title>
        <authorList>
            <person name="Callol A."/>
            <person name="Pajuelo D."/>
            <person name="Ebbesson L."/>
            <person name="Teles M."/>
            <person name="MacKenzie S."/>
            <person name="Amaro C."/>
        </authorList>
    </citation>
    <scope>NUCLEOTIDE SEQUENCE</scope>
</reference>
<accession>A0A0E9SN20</accession>
<organism evidence="1">
    <name type="scientific">Anguilla anguilla</name>
    <name type="common">European freshwater eel</name>
    <name type="synonym">Muraena anguilla</name>
    <dbReference type="NCBI Taxonomy" id="7936"/>
    <lineage>
        <taxon>Eukaryota</taxon>
        <taxon>Metazoa</taxon>
        <taxon>Chordata</taxon>
        <taxon>Craniata</taxon>
        <taxon>Vertebrata</taxon>
        <taxon>Euteleostomi</taxon>
        <taxon>Actinopterygii</taxon>
        <taxon>Neopterygii</taxon>
        <taxon>Teleostei</taxon>
        <taxon>Anguilliformes</taxon>
        <taxon>Anguillidae</taxon>
        <taxon>Anguilla</taxon>
    </lineage>
</organism>
<sequence length="24" mass="2876">MKQPLSKLCIKKGFAFYSFANYKY</sequence>
<dbReference type="AlphaFoldDB" id="A0A0E9SN20"/>